<dbReference type="Gene3D" id="2.60.40.150">
    <property type="entry name" value="C2 domain"/>
    <property type="match status" value="2"/>
</dbReference>
<gene>
    <name evidence="3" type="ORF">MAR_010839</name>
</gene>
<evidence type="ECO:0000259" key="2">
    <source>
        <dbReference type="PROSITE" id="PS50004"/>
    </source>
</evidence>
<feature type="domain" description="C2" evidence="2">
    <location>
        <begin position="209"/>
        <end position="326"/>
    </location>
</feature>
<dbReference type="InterPro" id="IPR001565">
    <property type="entry name" value="Synaptotagmin"/>
</dbReference>
<dbReference type="SUPFAM" id="SSF49562">
    <property type="entry name" value="C2 domain (Calcium/lipid-binding domain, CaLB)"/>
    <property type="match status" value="2"/>
</dbReference>
<dbReference type="Proteomes" id="UP001164746">
    <property type="component" value="Chromosome 14"/>
</dbReference>
<dbReference type="PANTHER" id="PTHR10024">
    <property type="entry name" value="SYNAPTOTAGMIN"/>
    <property type="match status" value="1"/>
</dbReference>
<dbReference type="InterPro" id="IPR035892">
    <property type="entry name" value="C2_domain_sf"/>
</dbReference>
<dbReference type="EMBL" id="CP111025">
    <property type="protein sequence ID" value="WAR25135.1"/>
    <property type="molecule type" value="Genomic_DNA"/>
</dbReference>
<keyword evidence="4" id="KW-1185">Reference proteome</keyword>
<organism evidence="3 4">
    <name type="scientific">Mya arenaria</name>
    <name type="common">Soft-shell clam</name>
    <dbReference type="NCBI Taxonomy" id="6604"/>
    <lineage>
        <taxon>Eukaryota</taxon>
        <taxon>Metazoa</taxon>
        <taxon>Spiralia</taxon>
        <taxon>Lophotrochozoa</taxon>
        <taxon>Mollusca</taxon>
        <taxon>Bivalvia</taxon>
        <taxon>Autobranchia</taxon>
        <taxon>Heteroconchia</taxon>
        <taxon>Euheterodonta</taxon>
        <taxon>Imparidentia</taxon>
        <taxon>Neoheterodontei</taxon>
        <taxon>Myida</taxon>
        <taxon>Myoidea</taxon>
        <taxon>Myidae</taxon>
        <taxon>Mya</taxon>
    </lineage>
</organism>
<reference evidence="3" key="1">
    <citation type="submission" date="2022-11" db="EMBL/GenBank/DDBJ databases">
        <title>Centuries of genome instability and evolution in soft-shell clam transmissible cancer (bioRxiv).</title>
        <authorList>
            <person name="Hart S.F.M."/>
            <person name="Yonemitsu M.A."/>
            <person name="Giersch R.M."/>
            <person name="Beal B.F."/>
            <person name="Arriagada G."/>
            <person name="Davis B.W."/>
            <person name="Ostrander E.A."/>
            <person name="Goff S.P."/>
            <person name="Metzger M.J."/>
        </authorList>
    </citation>
    <scope>NUCLEOTIDE SEQUENCE</scope>
    <source>
        <strain evidence="3">MELC-2E11</strain>
        <tissue evidence="3">Siphon/mantle</tissue>
    </source>
</reference>
<dbReference type="PRINTS" id="PR00360">
    <property type="entry name" value="C2DOMAIN"/>
</dbReference>
<dbReference type="PRINTS" id="PR00399">
    <property type="entry name" value="SYNAPTOTAGMN"/>
</dbReference>
<dbReference type="InterPro" id="IPR000008">
    <property type="entry name" value="C2_dom"/>
</dbReference>
<evidence type="ECO:0000313" key="4">
    <source>
        <dbReference type="Proteomes" id="UP001164746"/>
    </source>
</evidence>
<name>A0ABY7FSC8_MYAAR</name>
<accession>A0ABY7FSC8</accession>
<evidence type="ECO:0000313" key="3">
    <source>
        <dbReference type="EMBL" id="WAR25135.1"/>
    </source>
</evidence>
<dbReference type="Pfam" id="PF00168">
    <property type="entry name" value="C2"/>
    <property type="match status" value="2"/>
</dbReference>
<keyword evidence="1" id="KW-0677">Repeat</keyword>
<dbReference type="PROSITE" id="PS50004">
    <property type="entry name" value="C2"/>
    <property type="match status" value="2"/>
</dbReference>
<dbReference type="SMART" id="SM00239">
    <property type="entry name" value="C2"/>
    <property type="match status" value="2"/>
</dbReference>
<evidence type="ECO:0000256" key="1">
    <source>
        <dbReference type="ARBA" id="ARBA00022737"/>
    </source>
</evidence>
<feature type="domain" description="C2" evidence="2">
    <location>
        <begin position="75"/>
        <end position="199"/>
    </location>
</feature>
<proteinExistence type="predicted"/>
<protein>
    <submittedName>
        <fullName evidence="3">SYT7-like protein</fullName>
    </submittedName>
</protein>
<sequence length="360" mass="40807">MFKKHKQEWNPQKQLRSDPEQVKRLTDVLKCRSEHDKAVAKTGWDSYQKELHNTQMLKGLFKKLDPAVMKPIGEVKGEVQLSFKYDFNNEMLLVKIIKCRDLANKDIRGKMSNFYVKLELMPDPLNQGEKKTQVSQGTNCPRFDEIFGFHVAEFALGESRLLVQVCEHSLGGSDDVRGEVIIALNSFSFHESPTFTAWYTLNMETDLSISGDLDVSVAFQTPNTLLVTIHAASNLAPRDRGGAADPFVKIAIPGHDKIHQTRVLKGTLNPVWSETFEFPVHEEEFEDKYIVFHVIDKDRSSSNDSLGQCIVELKHFNPETGLNGTFELADLRNSNRIVTVTCRKARANGKIRIVDGIPIY</sequence>